<feature type="domain" description="Right handed beta helix" evidence="5">
    <location>
        <begin position="188"/>
        <end position="317"/>
    </location>
</feature>
<dbReference type="SUPFAM" id="SSF51126">
    <property type="entry name" value="Pectin lyase-like"/>
    <property type="match status" value="2"/>
</dbReference>
<protein>
    <recommendedName>
        <fullName evidence="7">Right handed beta helix domain-containing protein</fullName>
    </recommendedName>
</protein>
<sequence>TQAAGWYDATHVATIQEGNDNAFNGDTVYVWDGTYTENVDIDKKVTIIGNGTTKTIIDGGDGGNVLIVTSDWVNISNCCIQNSGNAGFDAGIYIETSYINISYNNITSNRYGIYAPPAVTNTNLTIYNNTLVANTIYGIEILSFIDSTISYNTHISDVYGGIVAFDVYNVSIYNNTANDLTDFAGADGIAIGNSGNIGYPNMFTLYNNSCSGNAVYGILIYITDADSYFENCNIYNNIVSDNGDAGMFIEQLRNSSISNCTINGNNGVGIYLDSGDNTSISNCVVYENDKEGLYIEAIDNLTISNCTIFRNNGDGIAASVYIDDCETVM</sequence>
<gene>
    <name evidence="6" type="ORF">S01H1_18390</name>
</gene>
<dbReference type="SMART" id="SM00710">
    <property type="entry name" value="PbH1"/>
    <property type="match status" value="8"/>
</dbReference>
<name>X0SGN1_9ZZZZ</name>
<reference evidence="6" key="1">
    <citation type="journal article" date="2014" name="Front. Microbiol.">
        <title>High frequency of phylogenetically diverse reductive dehalogenase-homologous genes in deep subseafloor sedimentary metagenomes.</title>
        <authorList>
            <person name="Kawai M."/>
            <person name="Futagami T."/>
            <person name="Toyoda A."/>
            <person name="Takaki Y."/>
            <person name="Nishi S."/>
            <person name="Hori S."/>
            <person name="Arai W."/>
            <person name="Tsubouchi T."/>
            <person name="Morono Y."/>
            <person name="Uchiyama I."/>
            <person name="Ito T."/>
            <person name="Fujiyama A."/>
            <person name="Inagaki F."/>
            <person name="Takami H."/>
        </authorList>
    </citation>
    <scope>NUCLEOTIDE SEQUENCE</scope>
    <source>
        <strain evidence="6">Expedition CK06-06</strain>
    </source>
</reference>
<dbReference type="InterPro" id="IPR011050">
    <property type="entry name" value="Pectin_lyase_fold/virulence"/>
</dbReference>
<organism evidence="6">
    <name type="scientific">marine sediment metagenome</name>
    <dbReference type="NCBI Taxonomy" id="412755"/>
    <lineage>
        <taxon>unclassified sequences</taxon>
        <taxon>metagenomes</taxon>
        <taxon>ecological metagenomes</taxon>
    </lineage>
</organism>
<evidence type="ECO:0000259" key="5">
    <source>
        <dbReference type="Pfam" id="PF13229"/>
    </source>
</evidence>
<feature type="domain" description="Periplasmic copper-binding protein NosD beta helix" evidence="4">
    <location>
        <begin position="20"/>
        <end position="175"/>
    </location>
</feature>
<dbReference type="InterPro" id="IPR012334">
    <property type="entry name" value="Pectin_lyas_fold"/>
</dbReference>
<comment type="caution">
    <text evidence="6">The sequence shown here is derived from an EMBL/GenBank/DDBJ whole genome shotgun (WGS) entry which is preliminary data.</text>
</comment>
<accession>X0SGN1</accession>
<dbReference type="Pfam" id="PF05048">
    <property type="entry name" value="NosD"/>
    <property type="match status" value="1"/>
</dbReference>
<evidence type="ECO:0000256" key="3">
    <source>
        <dbReference type="ARBA" id="ARBA00022786"/>
    </source>
</evidence>
<dbReference type="InterPro" id="IPR006626">
    <property type="entry name" value="PbH1"/>
</dbReference>
<dbReference type="NCBIfam" id="TIGR03804">
    <property type="entry name" value="para_beta_helix"/>
    <property type="match status" value="2"/>
</dbReference>
<dbReference type="InterPro" id="IPR051550">
    <property type="entry name" value="SCF-Subunits/Alg-Epimerases"/>
</dbReference>
<dbReference type="InterPro" id="IPR007742">
    <property type="entry name" value="NosD_dom"/>
</dbReference>
<keyword evidence="3" id="KW-0833">Ubl conjugation pathway</keyword>
<keyword evidence="2" id="KW-0677">Repeat</keyword>
<feature type="non-terminal residue" evidence="6">
    <location>
        <position position="1"/>
    </location>
</feature>
<dbReference type="Gene3D" id="2.160.20.10">
    <property type="entry name" value="Single-stranded right-handed beta-helix, Pectin lyase-like"/>
    <property type="match status" value="2"/>
</dbReference>
<dbReference type="PANTHER" id="PTHR22990:SF15">
    <property type="entry name" value="F-BOX ONLY PROTEIN 10"/>
    <property type="match status" value="1"/>
</dbReference>
<evidence type="ECO:0000256" key="1">
    <source>
        <dbReference type="ARBA" id="ARBA00004906"/>
    </source>
</evidence>
<evidence type="ECO:0000256" key="2">
    <source>
        <dbReference type="ARBA" id="ARBA00022737"/>
    </source>
</evidence>
<comment type="pathway">
    <text evidence="1">Protein modification; protein ubiquitination.</text>
</comment>
<dbReference type="EMBL" id="BARS01009830">
    <property type="protein sequence ID" value="GAF80174.1"/>
    <property type="molecule type" value="Genomic_DNA"/>
</dbReference>
<feature type="non-terminal residue" evidence="6">
    <location>
        <position position="329"/>
    </location>
</feature>
<dbReference type="InterPro" id="IPR039448">
    <property type="entry name" value="Beta_helix"/>
</dbReference>
<dbReference type="PANTHER" id="PTHR22990">
    <property type="entry name" value="F-BOX ONLY PROTEIN"/>
    <property type="match status" value="1"/>
</dbReference>
<proteinExistence type="predicted"/>
<dbReference type="InterPro" id="IPR022441">
    <property type="entry name" value="Para_beta_helix_rpt-2"/>
</dbReference>
<evidence type="ECO:0008006" key="7">
    <source>
        <dbReference type="Google" id="ProtNLM"/>
    </source>
</evidence>
<evidence type="ECO:0000313" key="6">
    <source>
        <dbReference type="EMBL" id="GAF80174.1"/>
    </source>
</evidence>
<evidence type="ECO:0000259" key="4">
    <source>
        <dbReference type="Pfam" id="PF05048"/>
    </source>
</evidence>
<dbReference type="AlphaFoldDB" id="X0SGN1"/>
<dbReference type="Pfam" id="PF13229">
    <property type="entry name" value="Beta_helix"/>
    <property type="match status" value="1"/>
</dbReference>